<evidence type="ECO:0000313" key="3">
    <source>
        <dbReference type="Proteomes" id="UP000031192"/>
    </source>
</evidence>
<sequence>MVSDQNSTAAMAPAAENNSARPSAVVETPEVNNLGVDVYDVGLMDDLLSALSSIKAPGSFASFGVLPQPPPAGLFVDDVGDITMPLSEVQARQLIAKARQAPYGKGSATIVDTAVRNTWELDSGQFRFQSPHWPGFMRHLCAQVALNLGINAPITAQIYKMLIYEKGAMFKAHTDTEKIPGMFGTLVVCLPSAHQGGEVVLKHCGQKKVFKTSEAPQSFASCEPKESRETNCVYHVLDHDYTEANISLKALKTRDLAQVRALKEISGELAVDVFLALLEKKEMGMCEYDPDEDRYDGYRRYNRSYYNDYNNDESSHHYIEEVLDTSYAVKTLVDLEGHVVATRLRLDEQDILQEDCFEDLRSERGGPTATHWYRVTAAVIVPRDSLLSFFDTYDEDRYCSSHHNFKTQIRYLARACLQPQPPKSFVNALVMLSKQAWNIRRKTIGGFGAQEPWIDGDGIRDVLTAAIKHGKYNFFEEAAGHHEGLLPLDFFVWMRQWLLTSDSNTNERFNVIQSGYAC</sequence>
<feature type="compositionally biased region" description="Low complexity" evidence="1">
    <location>
        <begin position="1"/>
        <end position="20"/>
    </location>
</feature>
<dbReference type="EMBL" id="AZNH01000003">
    <property type="protein sequence ID" value="KID91618.1"/>
    <property type="molecule type" value="Genomic_DNA"/>
</dbReference>
<organism evidence="2 3">
    <name type="scientific">Metarhizium guizhouense (strain ARSEF 977)</name>
    <dbReference type="NCBI Taxonomy" id="1276136"/>
    <lineage>
        <taxon>Eukaryota</taxon>
        <taxon>Fungi</taxon>
        <taxon>Dikarya</taxon>
        <taxon>Ascomycota</taxon>
        <taxon>Pezizomycotina</taxon>
        <taxon>Sordariomycetes</taxon>
        <taxon>Hypocreomycetidae</taxon>
        <taxon>Hypocreales</taxon>
        <taxon>Clavicipitaceae</taxon>
        <taxon>Metarhizium</taxon>
    </lineage>
</organism>
<accession>A0A0B4H8E0</accession>
<dbReference type="AlphaFoldDB" id="A0A0B4H8E0"/>
<dbReference type="PANTHER" id="PTHR33099">
    <property type="entry name" value="FE2OG DIOXYGENASE DOMAIN-CONTAINING PROTEIN"/>
    <property type="match status" value="1"/>
</dbReference>
<evidence type="ECO:0000256" key="1">
    <source>
        <dbReference type="SAM" id="MobiDB-lite"/>
    </source>
</evidence>
<dbReference type="OrthoDB" id="27483at2759"/>
<name>A0A0B4H8E0_METGA</name>
<comment type="caution">
    <text evidence="2">The sequence shown here is derived from an EMBL/GenBank/DDBJ whole genome shotgun (WGS) entry which is preliminary data.</text>
</comment>
<reference evidence="2 3" key="1">
    <citation type="journal article" date="2014" name="Proc. Natl. Acad. Sci. U.S.A.">
        <title>Trajectory and genomic determinants of fungal-pathogen speciation and host adaptation.</title>
        <authorList>
            <person name="Hu X."/>
            <person name="Xiao G."/>
            <person name="Zheng P."/>
            <person name="Shang Y."/>
            <person name="Su Y."/>
            <person name="Zhang X."/>
            <person name="Liu X."/>
            <person name="Zhan S."/>
            <person name="St Leger R.J."/>
            <person name="Wang C."/>
        </authorList>
    </citation>
    <scope>NUCLEOTIDE SEQUENCE [LARGE SCALE GENOMIC DNA]</scope>
    <source>
        <strain evidence="2 3">ARSEF 977</strain>
    </source>
</reference>
<keyword evidence="3" id="KW-1185">Reference proteome</keyword>
<dbReference type="Proteomes" id="UP000031192">
    <property type="component" value="Unassembled WGS sequence"/>
</dbReference>
<evidence type="ECO:0000313" key="2">
    <source>
        <dbReference type="EMBL" id="KID91618.1"/>
    </source>
</evidence>
<protein>
    <submittedName>
        <fullName evidence="2">2OG-Fe(II) oxygenase superfamily protein</fullName>
    </submittedName>
</protein>
<feature type="region of interest" description="Disordered" evidence="1">
    <location>
        <begin position="1"/>
        <end position="26"/>
    </location>
</feature>
<gene>
    <name evidence="2" type="ORF">MGU_01588</name>
</gene>
<proteinExistence type="predicted"/>
<dbReference type="PANTHER" id="PTHR33099:SF7">
    <property type="entry name" value="MYND-TYPE DOMAIN-CONTAINING PROTEIN"/>
    <property type="match status" value="1"/>
</dbReference>
<dbReference type="HOGENOM" id="CLU_007520_2_1_1"/>
<dbReference type="Gene3D" id="2.60.120.620">
    <property type="entry name" value="q2cbj1_9rhob like domain"/>
    <property type="match status" value="1"/>
</dbReference>